<feature type="transmembrane region" description="Helical" evidence="1">
    <location>
        <begin position="106"/>
        <end position="127"/>
    </location>
</feature>
<dbReference type="Proteomes" id="UP000324285">
    <property type="component" value="Chromosome"/>
</dbReference>
<evidence type="ECO:0000313" key="3">
    <source>
        <dbReference type="EMBL" id="QEM83241.1"/>
    </source>
</evidence>
<feature type="transmembrane region" description="Helical" evidence="1">
    <location>
        <begin position="189"/>
        <end position="211"/>
    </location>
</feature>
<keyword evidence="1" id="KW-0472">Membrane</keyword>
<proteinExistence type="predicted"/>
<feature type="transmembrane region" description="Helical" evidence="1">
    <location>
        <begin position="68"/>
        <end position="86"/>
    </location>
</feature>
<organism evidence="3 4">
    <name type="scientific">Halomonas binhaiensis</name>
    <dbReference type="NCBI Taxonomy" id="2562282"/>
    <lineage>
        <taxon>Bacteria</taxon>
        <taxon>Pseudomonadati</taxon>
        <taxon>Pseudomonadota</taxon>
        <taxon>Gammaproteobacteria</taxon>
        <taxon>Oceanospirillales</taxon>
        <taxon>Halomonadaceae</taxon>
        <taxon>Halomonas</taxon>
    </lineage>
</organism>
<keyword evidence="4" id="KW-1185">Reference proteome</keyword>
<feature type="transmembrane region" description="Helical" evidence="1">
    <location>
        <begin position="6"/>
        <end position="26"/>
    </location>
</feature>
<feature type="transmembrane region" description="Helical" evidence="1">
    <location>
        <begin position="158"/>
        <end position="177"/>
    </location>
</feature>
<accession>A0A5C1NKN2</accession>
<dbReference type="InterPro" id="IPR002823">
    <property type="entry name" value="DUF112_TM"/>
</dbReference>
<dbReference type="EMBL" id="CP038437">
    <property type="protein sequence ID" value="QEM83241.1"/>
    <property type="molecule type" value="Genomic_DNA"/>
</dbReference>
<evidence type="ECO:0000256" key="1">
    <source>
        <dbReference type="SAM" id="Phobius"/>
    </source>
</evidence>
<gene>
    <name evidence="3" type="ORF">E4T21_18065</name>
</gene>
<dbReference type="OrthoDB" id="4391232at2"/>
<sequence length="452" mass="47632">MDPVLILQMIVAAVIAAVVYTAIGVAPGTDETAVLAPVTLALIVAGIPLPVVLAFFMAAIVAKKLTDSIPVAVAGIPGGVMSAPMVEHAMILKREGQATLSIRKMASGSVIGTLVALPISLLLAALLTPLADVVGQYASQIFFAGAIFLALMSKARLISLISILLLAVLIQALRHFYWGMGIIPEDKVVFISFFLGITIGPMMLNLLQLTVGSERDKLKSNEPKTITLQRQDKTESQRWPNPFKVLTPQESASAAVSSTIGSATFFMSPVGITIFLGEVMSSLAKGKVAKACRAISSMDAVTNASYIAGILIPLAALGIPMSPMAIGPGNAFFNAPPVLTLENNAHHLMSFSDITIASIIGAAVALLLTYPIAVRYARAICAFVFRHIPHEAFIGTFFALVMLLAYMDAGTVGILGVLVLALVSGVLNRWGVNYGVQFMTLYAAPWLMGLIA</sequence>
<feature type="transmembrane region" description="Helical" evidence="1">
    <location>
        <begin position="346"/>
        <end position="372"/>
    </location>
</feature>
<keyword evidence="1" id="KW-1133">Transmembrane helix</keyword>
<dbReference type="RefSeq" id="WP_149286363.1">
    <property type="nucleotide sequence ID" value="NZ_CP038437.2"/>
</dbReference>
<feature type="transmembrane region" description="Helical" evidence="1">
    <location>
        <begin position="38"/>
        <end position="62"/>
    </location>
</feature>
<dbReference type="Pfam" id="PF01970">
    <property type="entry name" value="TctA"/>
    <property type="match status" value="1"/>
</dbReference>
<dbReference type="AlphaFoldDB" id="A0A5C1NKN2"/>
<dbReference type="KEGG" id="hbh:E4T21_18065"/>
<protein>
    <submittedName>
        <fullName evidence="3">Tripartite tricarboxylate transporter permease</fullName>
    </submittedName>
</protein>
<evidence type="ECO:0000259" key="2">
    <source>
        <dbReference type="Pfam" id="PF01970"/>
    </source>
</evidence>
<feature type="transmembrane region" description="Helical" evidence="1">
    <location>
        <begin position="306"/>
        <end position="326"/>
    </location>
</feature>
<evidence type="ECO:0000313" key="4">
    <source>
        <dbReference type="Proteomes" id="UP000324285"/>
    </source>
</evidence>
<keyword evidence="1" id="KW-0812">Transmembrane</keyword>
<feature type="transmembrane region" description="Helical" evidence="1">
    <location>
        <begin position="393"/>
        <end position="422"/>
    </location>
</feature>
<name>A0A5C1NKN2_9GAMM</name>
<feature type="domain" description="DUF112" evidence="2">
    <location>
        <begin position="11"/>
        <end position="433"/>
    </location>
</feature>
<reference evidence="3" key="1">
    <citation type="submission" date="2021-02" db="EMBL/GenBank/DDBJ databases">
        <title>Strain Y2R2, a novel species of the genus Halomonas.</title>
        <authorList>
            <person name="Huang H."/>
        </authorList>
    </citation>
    <scope>NUCLEOTIDE SEQUENCE</scope>
    <source>
        <strain evidence="3">Y2R2</strain>
    </source>
</reference>